<dbReference type="EMBL" id="MDHN01000005">
    <property type="protein sequence ID" value="OFC72346.1"/>
    <property type="molecule type" value="Genomic_DNA"/>
</dbReference>
<accession>A0A1E7ZFS4</accession>
<evidence type="ECO:0000313" key="3">
    <source>
        <dbReference type="Proteomes" id="UP000175691"/>
    </source>
</evidence>
<protein>
    <recommendedName>
        <fullName evidence="1">DUF403 domain-containing protein</fullName>
    </recommendedName>
</protein>
<gene>
    <name evidence="2" type="ORF">BFC18_03580</name>
</gene>
<dbReference type="Proteomes" id="UP000175691">
    <property type="component" value="Unassembled WGS sequence"/>
</dbReference>
<dbReference type="InterPro" id="IPR051680">
    <property type="entry name" value="ATP-dep_Glu-Cys_Ligase-2"/>
</dbReference>
<dbReference type="InterPro" id="IPR007296">
    <property type="entry name" value="DUF403"/>
</dbReference>
<feature type="domain" description="DUF403" evidence="1">
    <location>
        <begin position="1"/>
        <end position="306"/>
    </location>
</feature>
<dbReference type="STRING" id="1656094.BFC18_03580"/>
<comment type="caution">
    <text evidence="2">The sequence shown here is derived from an EMBL/GenBank/DDBJ whole genome shotgun (WGS) entry which is preliminary data.</text>
</comment>
<proteinExistence type="predicted"/>
<dbReference type="PANTHER" id="PTHR34595:SF7">
    <property type="entry name" value="SLL1039 PROTEIN"/>
    <property type="match status" value="1"/>
</dbReference>
<organism evidence="2 3">
    <name type="scientific">Alteromonas confluentis</name>
    <dbReference type="NCBI Taxonomy" id="1656094"/>
    <lineage>
        <taxon>Bacteria</taxon>
        <taxon>Pseudomonadati</taxon>
        <taxon>Pseudomonadota</taxon>
        <taxon>Gammaproteobacteria</taxon>
        <taxon>Alteromonadales</taxon>
        <taxon>Alteromonadaceae</taxon>
        <taxon>Alteromonas/Salinimonas group</taxon>
        <taxon>Alteromonas</taxon>
    </lineage>
</organism>
<dbReference type="Pfam" id="PF04168">
    <property type="entry name" value="Alpha-E"/>
    <property type="match status" value="1"/>
</dbReference>
<dbReference type="RefSeq" id="WP_070123572.1">
    <property type="nucleotide sequence ID" value="NZ_MDHN01000005.1"/>
</dbReference>
<evidence type="ECO:0000313" key="2">
    <source>
        <dbReference type="EMBL" id="OFC72346.1"/>
    </source>
</evidence>
<dbReference type="AlphaFoldDB" id="A0A1E7ZFS4"/>
<name>A0A1E7ZFS4_9ALTE</name>
<reference evidence="2 3" key="1">
    <citation type="submission" date="2016-08" db="EMBL/GenBank/DDBJ databases">
        <authorList>
            <person name="Seilhamer J.J."/>
        </authorList>
    </citation>
    <scope>NUCLEOTIDE SEQUENCE [LARGE SCALE GENOMIC DNA]</scope>
    <source>
        <strain evidence="2 3">KCTC 42603</strain>
    </source>
</reference>
<keyword evidence="3" id="KW-1185">Reference proteome</keyword>
<evidence type="ECO:0000259" key="1">
    <source>
        <dbReference type="Pfam" id="PF04168"/>
    </source>
</evidence>
<dbReference type="OrthoDB" id="9803532at2"/>
<dbReference type="PANTHER" id="PTHR34595">
    <property type="entry name" value="BLR5612 PROTEIN"/>
    <property type="match status" value="1"/>
</dbReference>
<sequence length="306" mass="35308">MLSRVANHIYWMARYLERAENTARLIQVNTHLLLDLPRSVPLGWEPIVDILSIRENFYANYESADEKSVIRFMVTDPNNPGSIINSLAAARENARIVREIIPSEAWEEINNIHLQAKADGQSVLTRRHRFNCLNKIIKANQTITGLVGGTMNRDDAYAFLRLGRHLERCDMTSRIIDVRSASLLPQMADEHPAFENIQWIGVLKSLSAYQMYRQEMRLRVNRTDVLEFLLKRHSFPRSICHSVHQIKKCLEELPQSDAVCDQFEQLSTIVEKLDIHTLTQESLHHVIDEIQAGLMDIHLAVNKAYF</sequence>